<accession>F1D142</accession>
<dbReference type="Proteomes" id="UP000007502">
    <property type="component" value="Segment"/>
</dbReference>
<reference evidence="1 2" key="1">
    <citation type="journal article" date="2011" name="MBio">
        <title>Evidence of a dominant lineage of Vibrio cholerae-specific lytic bacteriophages shed by cholera patients over a 10-year period in Dhaka, Bangladesh.</title>
        <authorList>
            <person name="Seed K.D."/>
            <person name="Bodi K.L."/>
            <person name="Kropinski A.M."/>
            <person name="Ackermann H.W."/>
            <person name="Calderwood S.B."/>
            <person name="Qadri F."/>
            <person name="Camilli A."/>
        </authorList>
    </citation>
    <scope>NUCLEOTIDE SEQUENCE [LARGE SCALE GENOMIC DNA]</scope>
</reference>
<protein>
    <submittedName>
        <fullName evidence="1">Uncharacterized protein ORF20</fullName>
    </submittedName>
</protein>
<sequence length="79" mass="8971">MRFLNIPVALRIEIEDDTTDDQIKAIVDQLPENDFPLVELGSTLSLSEEVCSFYDQGLGGNIKGVDVWRYNSSFNIEEF</sequence>
<evidence type="ECO:0000313" key="2">
    <source>
        <dbReference type="Proteomes" id="UP000007502"/>
    </source>
</evidence>
<evidence type="ECO:0000313" key="1">
    <source>
        <dbReference type="EMBL" id="ADX87836.1"/>
    </source>
</evidence>
<keyword evidence="2" id="KW-1185">Reference proteome</keyword>
<dbReference type="GeneID" id="10228499"/>
<dbReference type="EMBL" id="HQ641347">
    <property type="protein sequence ID" value="ADX87836.1"/>
    <property type="molecule type" value="Genomic_DNA"/>
</dbReference>
<dbReference type="RefSeq" id="YP_004250961.1">
    <property type="nucleotide sequence ID" value="NC_015157.1"/>
</dbReference>
<proteinExistence type="predicted"/>
<dbReference type="KEGG" id="vg:10228499"/>
<gene>
    <name evidence="1" type="primary">ORF20</name>
</gene>
<organism evidence="1 2">
    <name type="scientific">Vibrio phage ICP1</name>
    <dbReference type="NCBI Taxonomy" id="979525"/>
    <lineage>
        <taxon>Viruses</taxon>
        <taxon>Duplodnaviria</taxon>
        <taxon>Heunggongvirae</taxon>
        <taxon>Uroviricota</taxon>
        <taxon>Caudoviricetes</taxon>
        <taxon>Mohonavirus</taxon>
        <taxon>Mohonavirus ICP1</taxon>
    </lineage>
</organism>
<name>F1D142_9CAUD</name>